<organism evidence="2 3">
    <name type="scientific">Gongylonema pulchrum</name>
    <dbReference type="NCBI Taxonomy" id="637853"/>
    <lineage>
        <taxon>Eukaryota</taxon>
        <taxon>Metazoa</taxon>
        <taxon>Ecdysozoa</taxon>
        <taxon>Nematoda</taxon>
        <taxon>Chromadorea</taxon>
        <taxon>Rhabditida</taxon>
        <taxon>Spirurina</taxon>
        <taxon>Spiruromorpha</taxon>
        <taxon>Spiruroidea</taxon>
        <taxon>Gongylonematidae</taxon>
        <taxon>Gongylonema</taxon>
    </lineage>
</organism>
<evidence type="ECO:0000313" key="3">
    <source>
        <dbReference type="Proteomes" id="UP000271098"/>
    </source>
</evidence>
<dbReference type="AlphaFoldDB" id="A0A3P7NNK1"/>
<dbReference type="OrthoDB" id="329563at2759"/>
<proteinExistence type="predicted"/>
<feature type="region of interest" description="Disordered" evidence="1">
    <location>
        <begin position="1"/>
        <end position="32"/>
    </location>
</feature>
<dbReference type="Proteomes" id="UP000271098">
    <property type="component" value="Unassembled WGS sequence"/>
</dbReference>
<gene>
    <name evidence="2" type="ORF">GPUH_LOCUS25816</name>
</gene>
<dbReference type="EMBL" id="UYRT01107015">
    <property type="protein sequence ID" value="VDN44704.1"/>
    <property type="molecule type" value="Genomic_DNA"/>
</dbReference>
<evidence type="ECO:0000313" key="2">
    <source>
        <dbReference type="EMBL" id="VDN44704.1"/>
    </source>
</evidence>
<accession>A0A3P7NNK1</accession>
<protein>
    <submittedName>
        <fullName evidence="2">Uncharacterized protein</fullName>
    </submittedName>
</protein>
<sequence length="44" mass="4692">MALLNFSWAAEMDPRGEQSQSSLSDAPYDDDATTATVVDVVSAE</sequence>
<evidence type="ECO:0000256" key="1">
    <source>
        <dbReference type="SAM" id="MobiDB-lite"/>
    </source>
</evidence>
<reference evidence="2 3" key="1">
    <citation type="submission" date="2018-11" db="EMBL/GenBank/DDBJ databases">
        <authorList>
            <consortium name="Pathogen Informatics"/>
        </authorList>
    </citation>
    <scope>NUCLEOTIDE SEQUENCE [LARGE SCALE GENOMIC DNA]</scope>
</reference>
<name>A0A3P7NNK1_9BILA</name>
<keyword evidence="3" id="KW-1185">Reference proteome</keyword>